<dbReference type="Gene3D" id="2.130.10.10">
    <property type="entry name" value="YVTN repeat-like/Quinoprotein amine dehydrogenase"/>
    <property type="match status" value="1"/>
</dbReference>
<proteinExistence type="inferred from homology"/>
<keyword evidence="3" id="KW-1185">Reference proteome</keyword>
<evidence type="ECO:0000313" key="3">
    <source>
        <dbReference type="Proteomes" id="UP000326799"/>
    </source>
</evidence>
<protein>
    <submittedName>
        <fullName evidence="2">Lactonase, 7-bladed beta-propeller-domain-containing protein</fullName>
    </submittedName>
</protein>
<evidence type="ECO:0000256" key="1">
    <source>
        <dbReference type="ARBA" id="ARBA00005564"/>
    </source>
</evidence>
<name>A0A5N6EIZ3_9EURO</name>
<dbReference type="InterPro" id="IPR050282">
    <property type="entry name" value="Cycloisomerase_2"/>
</dbReference>
<sequence length="221" mass="23651">MRDTPYTPDLLTLPWYYSSESSITTYSVDPMVAPVVVDPTGRFVLVHDLGADVVRVFCVNPSTGLLQPTESLAVNPGSGPRHGAFWTPRGSNSTSSGVYFYLVQELSSELSGFRVKYSGNKTFFSKVYEGSTYGKESSPTGSGATAIAISAEKASFLGLYPAYGSSPRHFSIAPTHTMVAVALESSQSVVMGQWNNSSGALGTLLAEKKAGWEIPSVVWDL</sequence>
<accession>A0A5N6EIZ3</accession>
<comment type="similarity">
    <text evidence="1">Belongs to the cycloisomerase 2 family.</text>
</comment>
<dbReference type="InterPro" id="IPR019405">
    <property type="entry name" value="Lactonase_7-beta_prop"/>
</dbReference>
<dbReference type="AlphaFoldDB" id="A0A5N6EIZ3"/>
<organism evidence="2 3">
    <name type="scientific">Aspergillus novoparasiticus</name>
    <dbReference type="NCBI Taxonomy" id="986946"/>
    <lineage>
        <taxon>Eukaryota</taxon>
        <taxon>Fungi</taxon>
        <taxon>Dikarya</taxon>
        <taxon>Ascomycota</taxon>
        <taxon>Pezizomycotina</taxon>
        <taxon>Eurotiomycetes</taxon>
        <taxon>Eurotiomycetidae</taxon>
        <taxon>Eurotiales</taxon>
        <taxon>Aspergillaceae</taxon>
        <taxon>Aspergillus</taxon>
        <taxon>Aspergillus subgen. Circumdati</taxon>
    </lineage>
</organism>
<dbReference type="GO" id="GO:0017057">
    <property type="term" value="F:6-phosphogluconolactonase activity"/>
    <property type="evidence" value="ECO:0007669"/>
    <property type="project" value="TreeGrafter"/>
</dbReference>
<gene>
    <name evidence="2" type="ORF">BDV33DRAFT_193405</name>
</gene>
<dbReference type="PANTHER" id="PTHR30344:SF1">
    <property type="entry name" value="6-PHOSPHOGLUCONOLACTONASE"/>
    <property type="match status" value="1"/>
</dbReference>
<reference evidence="2 3" key="1">
    <citation type="submission" date="2019-04" db="EMBL/GenBank/DDBJ databases">
        <title>Fungal friends and foes A comparative genomics study of 23 Aspergillus species from section Flavi.</title>
        <authorList>
            <consortium name="DOE Joint Genome Institute"/>
            <person name="Kjaerbolling I."/>
            <person name="Vesth T.C."/>
            <person name="Frisvad J.C."/>
            <person name="Nybo J.L."/>
            <person name="Theobald S."/>
            <person name="Kildgaard S."/>
            <person name="Petersen T.I."/>
            <person name="Kuo A."/>
            <person name="Sato A."/>
            <person name="Lyhne E.K."/>
            <person name="Kogle M.E."/>
            <person name="Wiebenga A."/>
            <person name="Kun R.S."/>
            <person name="Lubbers R.J."/>
            <person name="Makela M.R."/>
            <person name="Barry K."/>
            <person name="Chovatia M."/>
            <person name="Clum A."/>
            <person name="Daum C."/>
            <person name="Haridas S."/>
            <person name="He G."/>
            <person name="LaButti K."/>
            <person name="Lipzen A."/>
            <person name="Mondo S."/>
            <person name="Pangilinan J."/>
            <person name="Riley R."/>
            <person name="Salamov A."/>
            <person name="Simmons B.A."/>
            <person name="Magnuson J.K."/>
            <person name="Henrissat B."/>
            <person name="Mortensen U.H."/>
            <person name="Larsen T.O."/>
            <person name="De vries R.P."/>
            <person name="Grigoriev I.V."/>
            <person name="Machida M."/>
            <person name="Baker S.E."/>
            <person name="Andersen M.R."/>
        </authorList>
    </citation>
    <scope>NUCLEOTIDE SEQUENCE [LARGE SCALE GENOMIC DNA]</scope>
    <source>
        <strain evidence="2 3">CBS 126849</strain>
    </source>
</reference>
<dbReference type="InterPro" id="IPR011045">
    <property type="entry name" value="N2O_reductase_N"/>
</dbReference>
<dbReference type="InterPro" id="IPR015943">
    <property type="entry name" value="WD40/YVTN_repeat-like_dom_sf"/>
</dbReference>
<evidence type="ECO:0000313" key="2">
    <source>
        <dbReference type="EMBL" id="KAB8217572.1"/>
    </source>
</evidence>
<dbReference type="Proteomes" id="UP000326799">
    <property type="component" value="Unassembled WGS sequence"/>
</dbReference>
<dbReference type="Pfam" id="PF10282">
    <property type="entry name" value="Lactonase"/>
    <property type="match status" value="2"/>
</dbReference>
<dbReference type="SUPFAM" id="SSF50974">
    <property type="entry name" value="Nitrous oxide reductase, N-terminal domain"/>
    <property type="match status" value="1"/>
</dbReference>
<dbReference type="EMBL" id="ML733461">
    <property type="protein sequence ID" value="KAB8217572.1"/>
    <property type="molecule type" value="Genomic_DNA"/>
</dbReference>
<dbReference type="PANTHER" id="PTHR30344">
    <property type="entry name" value="6-PHOSPHOGLUCONOLACTONASE-RELATED"/>
    <property type="match status" value="1"/>
</dbReference>